<protein>
    <submittedName>
        <fullName evidence="4">Glycosyl transferase</fullName>
    </submittedName>
</protein>
<dbReference type="PANTHER" id="PTHR31121:SF6">
    <property type="entry name" value="ALPHA-1,2 MANNOSYLTRANSFERASE KTR1"/>
    <property type="match status" value="1"/>
</dbReference>
<feature type="non-terminal residue" evidence="4">
    <location>
        <position position="1"/>
    </location>
</feature>
<dbReference type="InterPro" id="IPR029044">
    <property type="entry name" value="Nucleotide-diphossugar_trans"/>
</dbReference>
<dbReference type="PANTHER" id="PTHR31121">
    <property type="entry name" value="ALPHA-1,2 MANNOSYLTRANSFERASE KTR1"/>
    <property type="match status" value="1"/>
</dbReference>
<dbReference type="GO" id="GO:0000026">
    <property type="term" value="F:alpha-1,2-mannosyltransferase activity"/>
    <property type="evidence" value="ECO:0007669"/>
    <property type="project" value="TreeGrafter"/>
</dbReference>
<dbReference type="STRING" id="1569628.A0A316UUT4"/>
<dbReference type="Gene3D" id="3.90.550.10">
    <property type="entry name" value="Spore Coat Polysaccharide Biosynthesis Protein SpsA, Chain A"/>
    <property type="match status" value="1"/>
</dbReference>
<dbReference type="Pfam" id="PF01793">
    <property type="entry name" value="Glyco_transf_15"/>
    <property type="match status" value="1"/>
</dbReference>
<sequence>GVSSTSAPSFIPPKPNAALLILCRNEDLGELLPTLSNLESTFNSHPLTSYPYVLLNDQEFTPYFKAKLTAYLASARQRFGGPHASDPDIRFGQVPPEHWRAPDWIDWEKAKRRWEIIAKSKVPYAMSESYRHMCRFQSGFFYRHPLVKDLDFYWRVEPQTRYTCNLTDGTGDFFDPFRWMKKHNKKYGWVLSLKEYQATIKTLWPKARMWLMKNPQYHSPNLDILPFISKEDKIGYNLCHFWNNFEIANLDFFRSEAYQAFFDHLEELGIFYYDRTGDAPVHTIAVSWFLSKEEVHQFTNIGYYHTPFHYCPQ</sequence>
<dbReference type="OrthoDB" id="439943at2759"/>
<reference evidence="4 5" key="1">
    <citation type="journal article" date="2018" name="Mol. Biol. Evol.">
        <title>Broad Genomic Sampling Reveals a Smut Pathogenic Ancestry of the Fungal Clade Ustilaginomycotina.</title>
        <authorList>
            <person name="Kijpornyongpan T."/>
            <person name="Mondo S.J."/>
            <person name="Barry K."/>
            <person name="Sandor L."/>
            <person name="Lee J."/>
            <person name="Lipzen A."/>
            <person name="Pangilinan J."/>
            <person name="LaButti K."/>
            <person name="Hainaut M."/>
            <person name="Henrissat B."/>
            <person name="Grigoriev I.V."/>
            <person name="Spatafora J.W."/>
            <person name="Aime M.C."/>
        </authorList>
    </citation>
    <scope>NUCLEOTIDE SEQUENCE [LARGE SCALE GENOMIC DNA]</scope>
    <source>
        <strain evidence="4 5">MCA 5214</strain>
    </source>
</reference>
<evidence type="ECO:0000313" key="5">
    <source>
        <dbReference type="Proteomes" id="UP000245884"/>
    </source>
</evidence>
<organism evidence="4 5">
    <name type="scientific">Jaminaea rosea</name>
    <dbReference type="NCBI Taxonomy" id="1569628"/>
    <lineage>
        <taxon>Eukaryota</taxon>
        <taxon>Fungi</taxon>
        <taxon>Dikarya</taxon>
        <taxon>Basidiomycota</taxon>
        <taxon>Ustilaginomycotina</taxon>
        <taxon>Exobasidiomycetes</taxon>
        <taxon>Microstromatales</taxon>
        <taxon>Microstromatales incertae sedis</taxon>
        <taxon>Jaminaea</taxon>
    </lineage>
</organism>
<evidence type="ECO:0000256" key="2">
    <source>
        <dbReference type="ARBA" id="ARBA00022679"/>
    </source>
</evidence>
<keyword evidence="5" id="KW-1185">Reference proteome</keyword>
<dbReference type="GO" id="GO:0005794">
    <property type="term" value="C:Golgi apparatus"/>
    <property type="evidence" value="ECO:0007669"/>
    <property type="project" value="TreeGrafter"/>
</dbReference>
<dbReference type="PIRSF" id="PIRSF018153">
    <property type="entry name" value="Glyco_trans_15"/>
    <property type="match status" value="1"/>
</dbReference>
<dbReference type="InterPro" id="IPR002685">
    <property type="entry name" value="Glyco_trans_15"/>
</dbReference>
<dbReference type="GO" id="GO:0006487">
    <property type="term" value="P:protein N-linked glycosylation"/>
    <property type="evidence" value="ECO:0007669"/>
    <property type="project" value="TreeGrafter"/>
</dbReference>
<proteinExistence type="inferred from homology"/>
<name>A0A316UUT4_9BASI</name>
<evidence type="ECO:0000256" key="1">
    <source>
        <dbReference type="ARBA" id="ARBA00007677"/>
    </source>
</evidence>
<feature type="non-terminal residue" evidence="4">
    <location>
        <position position="313"/>
    </location>
</feature>
<dbReference type="Proteomes" id="UP000245884">
    <property type="component" value="Unassembled WGS sequence"/>
</dbReference>
<comment type="similarity">
    <text evidence="1">Belongs to the glycosyltransferase 15 family.</text>
</comment>
<dbReference type="EMBL" id="KZ819664">
    <property type="protein sequence ID" value="PWN28992.1"/>
    <property type="molecule type" value="Genomic_DNA"/>
</dbReference>
<dbReference type="SUPFAM" id="SSF53448">
    <property type="entry name" value="Nucleotide-diphospho-sugar transferases"/>
    <property type="match status" value="1"/>
</dbReference>
<dbReference type="AlphaFoldDB" id="A0A316UUT4"/>
<dbReference type="RefSeq" id="XP_025363604.1">
    <property type="nucleotide sequence ID" value="XM_025504086.1"/>
</dbReference>
<evidence type="ECO:0000313" key="4">
    <source>
        <dbReference type="EMBL" id="PWN28992.1"/>
    </source>
</evidence>
<dbReference type="GO" id="GO:0016020">
    <property type="term" value="C:membrane"/>
    <property type="evidence" value="ECO:0007669"/>
    <property type="project" value="InterPro"/>
</dbReference>
<gene>
    <name evidence="4" type="ORF">BDZ90DRAFT_210785</name>
</gene>
<accession>A0A316UUT4</accession>
<evidence type="ECO:0000256" key="3">
    <source>
        <dbReference type="PIRSR" id="PIRSR018153-1"/>
    </source>
</evidence>
<dbReference type="GeneID" id="37025909"/>
<keyword evidence="2 4" id="KW-0808">Transferase</keyword>
<feature type="active site" description="Nucleophile" evidence="3">
    <location>
        <position position="246"/>
    </location>
</feature>
<dbReference type="GO" id="GO:0000032">
    <property type="term" value="P:cell wall mannoprotein biosynthetic process"/>
    <property type="evidence" value="ECO:0007669"/>
    <property type="project" value="TreeGrafter"/>
</dbReference>